<dbReference type="SUPFAM" id="SSF75005">
    <property type="entry name" value="Arabinanase/levansucrase/invertase"/>
    <property type="match status" value="1"/>
</dbReference>
<feature type="chain" id="PRO_5012929518" description="Glycosyl hydrolases family 43" evidence="1">
    <location>
        <begin position="30"/>
        <end position="397"/>
    </location>
</feature>
<dbReference type="Gene3D" id="2.115.10.20">
    <property type="entry name" value="Glycosyl hydrolase domain, family 43"/>
    <property type="match status" value="1"/>
</dbReference>
<evidence type="ECO:0000313" key="3">
    <source>
        <dbReference type="Proteomes" id="UP000184092"/>
    </source>
</evidence>
<keyword evidence="3" id="KW-1185">Reference proteome</keyword>
<gene>
    <name evidence="2" type="ORF">SAMN05216269_10917</name>
</gene>
<evidence type="ECO:0000313" key="2">
    <source>
        <dbReference type="EMBL" id="SHM93597.1"/>
    </source>
</evidence>
<dbReference type="STRING" id="178356.SAMN05216269_10917"/>
<organism evidence="2 3">
    <name type="scientific">Flavobacterium xinjiangense</name>
    <dbReference type="NCBI Taxonomy" id="178356"/>
    <lineage>
        <taxon>Bacteria</taxon>
        <taxon>Pseudomonadati</taxon>
        <taxon>Bacteroidota</taxon>
        <taxon>Flavobacteriia</taxon>
        <taxon>Flavobacteriales</taxon>
        <taxon>Flavobacteriaceae</taxon>
        <taxon>Flavobacterium</taxon>
    </lineage>
</organism>
<keyword evidence="1" id="KW-0732">Signal</keyword>
<feature type="signal peptide" evidence="1">
    <location>
        <begin position="1"/>
        <end position="29"/>
    </location>
</feature>
<evidence type="ECO:0000256" key="1">
    <source>
        <dbReference type="SAM" id="SignalP"/>
    </source>
</evidence>
<reference evidence="3" key="1">
    <citation type="submission" date="2016-11" db="EMBL/GenBank/DDBJ databases">
        <authorList>
            <person name="Varghese N."/>
            <person name="Submissions S."/>
        </authorList>
    </citation>
    <scope>NUCLEOTIDE SEQUENCE [LARGE SCALE GENOMIC DNA]</scope>
    <source>
        <strain evidence="3">CGMCC 1.2749</strain>
    </source>
</reference>
<evidence type="ECO:0008006" key="4">
    <source>
        <dbReference type="Google" id="ProtNLM"/>
    </source>
</evidence>
<name>A0A1M7MRL9_9FLAO</name>
<dbReference type="AlphaFoldDB" id="A0A1M7MRL9"/>
<dbReference type="Proteomes" id="UP000184092">
    <property type="component" value="Unassembled WGS sequence"/>
</dbReference>
<dbReference type="EMBL" id="FRCL01000009">
    <property type="protein sequence ID" value="SHM93597.1"/>
    <property type="molecule type" value="Genomic_DNA"/>
</dbReference>
<accession>A0A1M7MRL9</accession>
<proteinExistence type="predicted"/>
<protein>
    <recommendedName>
        <fullName evidence="4">Glycosyl hydrolases family 43</fullName>
    </recommendedName>
</protein>
<sequence>MSNFTISMKSIYKLLTASVLLFTAFTLSNCETETVKPTNSQTNILNVKPNDSIVNVTVSVGPVLDSIQSLDLKSIDFKPSNQPLSFPSIAIGDIVGNGNSRNIISLTNSGWTHPSVLYFDTAWNGYHYWCAITPYPNSDAQYENPHIFCSNDGITWNEPINIVNPIEYSPAGLAYSSDVNLMFKDGCLYCYWRDNNITVNGLLRRALLVKKSFDGVNWTPKELVASWPTSGIDVIAPSVLKNGNDYYCYGVCNGEAIQGSYYTQYCIRRTVSKSELKFTIDRNKGYELINIEGRPWGNKQEPWHTDVQKIGNIWLILVATTDNGQYGANSRLFLGYSLDGLNFSFNDKPLCNSIGTYKSGFVPTYDRQNKRMIIQLWRTSLANNWQVFYDEFFINIT</sequence>
<dbReference type="InterPro" id="IPR023296">
    <property type="entry name" value="Glyco_hydro_beta-prop_sf"/>
</dbReference>